<proteinExistence type="predicted"/>
<feature type="region of interest" description="Disordered" evidence="3">
    <location>
        <begin position="64"/>
        <end position="104"/>
    </location>
</feature>
<evidence type="ECO:0008006" key="6">
    <source>
        <dbReference type="Google" id="ProtNLM"/>
    </source>
</evidence>
<dbReference type="OrthoDB" id="5600002at2759"/>
<feature type="region of interest" description="Disordered" evidence="3">
    <location>
        <begin position="342"/>
        <end position="667"/>
    </location>
</feature>
<feature type="compositionally biased region" description="Low complexity" evidence="3">
    <location>
        <begin position="265"/>
        <end position="277"/>
    </location>
</feature>
<evidence type="ECO:0000256" key="2">
    <source>
        <dbReference type="ARBA" id="ARBA00023242"/>
    </source>
</evidence>
<gene>
    <name evidence="4" type="ORF">EV356DRAFT_233202</name>
</gene>
<evidence type="ECO:0000256" key="1">
    <source>
        <dbReference type="ARBA" id="ARBA00004123"/>
    </source>
</evidence>
<organism evidence="4 5">
    <name type="scientific">Viridothelium virens</name>
    <name type="common">Speckled blister lichen</name>
    <name type="synonym">Trypethelium virens</name>
    <dbReference type="NCBI Taxonomy" id="1048519"/>
    <lineage>
        <taxon>Eukaryota</taxon>
        <taxon>Fungi</taxon>
        <taxon>Dikarya</taxon>
        <taxon>Ascomycota</taxon>
        <taxon>Pezizomycotina</taxon>
        <taxon>Dothideomycetes</taxon>
        <taxon>Dothideomycetes incertae sedis</taxon>
        <taxon>Trypetheliales</taxon>
        <taxon>Trypetheliaceae</taxon>
        <taxon>Viridothelium</taxon>
    </lineage>
</organism>
<name>A0A6A6H486_VIRVR</name>
<dbReference type="EMBL" id="ML991811">
    <property type="protein sequence ID" value="KAF2232914.1"/>
    <property type="molecule type" value="Genomic_DNA"/>
</dbReference>
<feature type="compositionally biased region" description="Pro residues" evidence="3">
    <location>
        <begin position="594"/>
        <end position="603"/>
    </location>
</feature>
<dbReference type="PANTHER" id="PTHR12610">
    <property type="entry name" value="SINGLE STRANDED DNA BINDING PROTEIN"/>
    <property type="match status" value="1"/>
</dbReference>
<dbReference type="GO" id="GO:0005634">
    <property type="term" value="C:nucleus"/>
    <property type="evidence" value="ECO:0007669"/>
    <property type="project" value="UniProtKB-SubCell"/>
</dbReference>
<feature type="compositionally biased region" description="Low complexity" evidence="3">
    <location>
        <begin position="198"/>
        <end position="220"/>
    </location>
</feature>
<feature type="compositionally biased region" description="Pro residues" evidence="3">
    <location>
        <begin position="635"/>
        <end position="645"/>
    </location>
</feature>
<dbReference type="AlphaFoldDB" id="A0A6A6H486"/>
<feature type="region of interest" description="Disordered" evidence="3">
    <location>
        <begin position="198"/>
        <end position="298"/>
    </location>
</feature>
<dbReference type="PANTHER" id="PTHR12610:SF12">
    <property type="entry name" value="SEQUENCE-SPECIFIC SINGLE-STRANDED DNA-BINDING PROTEIN, ISOFORM D"/>
    <property type="match status" value="1"/>
</dbReference>
<feature type="compositionally biased region" description="Low complexity" evidence="3">
    <location>
        <begin position="577"/>
        <end position="593"/>
    </location>
</feature>
<comment type="subcellular location">
    <subcellularLocation>
        <location evidence="1">Nucleus</location>
    </subcellularLocation>
</comment>
<feature type="compositionally biased region" description="Basic and acidic residues" evidence="3">
    <location>
        <begin position="88"/>
        <end position="100"/>
    </location>
</feature>
<evidence type="ECO:0000313" key="5">
    <source>
        <dbReference type="Proteomes" id="UP000800092"/>
    </source>
</evidence>
<feature type="compositionally biased region" description="Low complexity" evidence="3">
    <location>
        <begin position="529"/>
        <end position="550"/>
    </location>
</feature>
<evidence type="ECO:0000256" key="3">
    <source>
        <dbReference type="SAM" id="MobiDB-lite"/>
    </source>
</evidence>
<evidence type="ECO:0000313" key="4">
    <source>
        <dbReference type="EMBL" id="KAF2232914.1"/>
    </source>
</evidence>
<keyword evidence="5" id="KW-1185">Reference proteome</keyword>
<reference evidence="4" key="1">
    <citation type="journal article" date="2020" name="Stud. Mycol.">
        <title>101 Dothideomycetes genomes: a test case for predicting lifestyles and emergence of pathogens.</title>
        <authorList>
            <person name="Haridas S."/>
            <person name="Albert R."/>
            <person name="Binder M."/>
            <person name="Bloem J."/>
            <person name="Labutti K."/>
            <person name="Salamov A."/>
            <person name="Andreopoulos B."/>
            <person name="Baker S."/>
            <person name="Barry K."/>
            <person name="Bills G."/>
            <person name="Bluhm B."/>
            <person name="Cannon C."/>
            <person name="Castanera R."/>
            <person name="Culley D."/>
            <person name="Daum C."/>
            <person name="Ezra D."/>
            <person name="Gonzalez J."/>
            <person name="Henrissat B."/>
            <person name="Kuo A."/>
            <person name="Liang C."/>
            <person name="Lipzen A."/>
            <person name="Lutzoni F."/>
            <person name="Magnuson J."/>
            <person name="Mondo S."/>
            <person name="Nolan M."/>
            <person name="Ohm R."/>
            <person name="Pangilinan J."/>
            <person name="Park H.-J."/>
            <person name="Ramirez L."/>
            <person name="Alfaro M."/>
            <person name="Sun H."/>
            <person name="Tritt A."/>
            <person name="Yoshinaga Y."/>
            <person name="Zwiers L.-H."/>
            <person name="Turgeon B."/>
            <person name="Goodwin S."/>
            <person name="Spatafora J."/>
            <person name="Crous P."/>
            <person name="Grigoriev I."/>
        </authorList>
    </citation>
    <scope>NUCLEOTIDE SEQUENCE</scope>
    <source>
        <strain evidence="4">Tuck. ex Michener</strain>
    </source>
</reference>
<feature type="compositionally biased region" description="Polar residues" evidence="3">
    <location>
        <begin position="435"/>
        <end position="445"/>
    </location>
</feature>
<feature type="compositionally biased region" description="Polar residues" evidence="3">
    <location>
        <begin position="407"/>
        <end position="423"/>
    </location>
</feature>
<feature type="compositionally biased region" description="Low complexity" evidence="3">
    <location>
        <begin position="468"/>
        <end position="487"/>
    </location>
</feature>
<feature type="compositionally biased region" description="Basic and acidic residues" evidence="3">
    <location>
        <begin position="67"/>
        <end position="76"/>
    </location>
</feature>
<protein>
    <recommendedName>
        <fullName evidence="6">LisH domain-containing protein</fullName>
    </recommendedName>
</protein>
<feature type="compositionally biased region" description="Pro residues" evidence="3">
    <location>
        <begin position="492"/>
        <end position="504"/>
    </location>
</feature>
<sequence length="718" mass="77231">MAQQINMAGMGPVGGPVGGPNMMNNSSSDPTYHARQLNTYIYDYFLKNGHYDLARAVNNLLETTNSDTKRSPRRDINGVNDNMDEDSKDNLNKIPEDLPRPKLPSTGNDNSFLLDWWSQFWDVFSAQRNRIKGPAQAYIQHSHNKHRFNQQQQQQMLRQMDPQMMGPNMQGLKLMQNNMMSNELRQRAFANANQRNAGQNLSQMQNMKQQQMLQQSGQMQREGSTMGMGQDRPQSPGGSLDNAPSPKRQRTEGNGFNGPMGPAGRGQPQGMQGQAMPNVAGLAPGASMNGQQNPDLTEFYGRNQMPQTMGGPPGHSSGNHALQDYQMQLMLLEQQNKKRLLMARQEQDNSQSIAHGPGPGGPGQGMQQSFPQGVSPQARPGPSPNPNDQVKRGTEKMGQSPLPDGSMPQQGSPAANFDPSQMPQGMPQHYFNHLKAQQESMQMAPNGQMLRPPSSNPNFAAAQASPEQLQQMQLQARQRQANMQNGIGFPGGGPPNMIPQPQPGQPGQQGPNIGTPQQRSMGPPPAPPAGGEANRAQPSQPSSPAQSTNAPPTPSQTNKANPKKKNAAKENKKAASKKGSAAAGTTPATESQEPPTPTPPTPITPMHGNSFNPQQQKNGAGPQPPPNANASQPPASAPAPQPPPIDANAGAPFGDMGNPDLTNLNLDFAPLGESDVLDSFDFDSFLQQPESADGPMFNLDPSSFTFPGPDTLEAGSVE</sequence>
<dbReference type="GO" id="GO:0045944">
    <property type="term" value="P:positive regulation of transcription by RNA polymerase II"/>
    <property type="evidence" value="ECO:0007669"/>
    <property type="project" value="TreeGrafter"/>
</dbReference>
<feature type="compositionally biased region" description="Gly residues" evidence="3">
    <location>
        <begin position="255"/>
        <end position="264"/>
    </location>
</feature>
<dbReference type="Proteomes" id="UP000800092">
    <property type="component" value="Unassembled WGS sequence"/>
</dbReference>
<feature type="region of interest" description="Disordered" evidence="3">
    <location>
        <begin position="686"/>
        <end position="718"/>
    </location>
</feature>
<feature type="compositionally biased region" description="Low complexity" evidence="3">
    <location>
        <begin position="505"/>
        <end position="518"/>
    </location>
</feature>
<accession>A0A6A6H486</accession>
<keyword evidence="2" id="KW-0539">Nucleus</keyword>
<feature type="compositionally biased region" description="Low complexity" evidence="3">
    <location>
        <begin position="612"/>
        <end position="621"/>
    </location>
</feature>